<reference evidence="8 9" key="1">
    <citation type="journal article" date="1998" name="Science">
        <title>Genome sequence of the nematode C. elegans: a platform for investigating biology.</title>
        <authorList>
            <consortium name="The C. elegans sequencing consortium"/>
            <person name="Sulson J.E."/>
            <person name="Waterston R."/>
        </authorList>
    </citation>
    <scope>NUCLEOTIDE SEQUENCE [LARGE SCALE GENOMIC DNA]</scope>
    <source>
        <strain evidence="8 9">Bristol N2</strain>
    </source>
</reference>
<feature type="domain" description="STAS" evidence="6">
    <location>
        <begin position="559"/>
        <end position="719"/>
    </location>
</feature>
<dbReference type="GO" id="GO:0015116">
    <property type="term" value="F:sulfate transmembrane transporter activity"/>
    <property type="evidence" value="ECO:0000314"/>
    <property type="project" value="WormBase"/>
</dbReference>
<dbReference type="OMA" id="QRGAMNQ"/>
<keyword evidence="4 5" id="KW-0472">Membrane</keyword>
<evidence type="ECO:0000256" key="3">
    <source>
        <dbReference type="ARBA" id="ARBA00022989"/>
    </source>
</evidence>
<dbReference type="FunCoup" id="G5EEA7">
    <property type="interactions" value="1478"/>
</dbReference>
<dbReference type="GO" id="GO:1902358">
    <property type="term" value="P:sulfate transmembrane transport"/>
    <property type="evidence" value="ECO:0000318"/>
    <property type="project" value="GO_Central"/>
</dbReference>
<dbReference type="GeneID" id="179626"/>
<reference evidence="8" key="2">
    <citation type="submission" date="2003-03" db="EMBL/GenBank/DDBJ databases">
        <authorList>
            <person name="Sulson J.E."/>
            <person name="Waterston R."/>
        </authorList>
    </citation>
    <scope>NUCLEOTIDE SEQUENCE</scope>
    <source>
        <strain evidence="8">Bristol N2</strain>
    </source>
</reference>
<dbReference type="PIR" id="T23628">
    <property type="entry name" value="T23628"/>
</dbReference>
<dbReference type="Bgee" id="WBGene00010788">
    <property type="expression patterns" value="Expressed in adult organism and 2 other cell types or tissues"/>
</dbReference>
<dbReference type="CTD" id="179626"/>
<feature type="transmembrane region" description="Helical" evidence="5">
    <location>
        <begin position="208"/>
        <end position="228"/>
    </location>
</feature>
<feature type="transmembrane region" description="Helical" evidence="5">
    <location>
        <begin position="114"/>
        <end position="135"/>
    </location>
</feature>
<dbReference type="PANTHER" id="PTHR11814">
    <property type="entry name" value="SULFATE TRANSPORTER"/>
    <property type="match status" value="1"/>
</dbReference>
<dbReference type="WormBase" id="K12G11.1">
    <property type="protein sequence ID" value="CE12208"/>
    <property type="gene ID" value="WBGene00010788"/>
    <property type="gene designation" value="sulp-4"/>
</dbReference>
<dbReference type="Proteomes" id="UP000001940">
    <property type="component" value="Chromosome V"/>
</dbReference>
<feature type="transmembrane region" description="Helical" evidence="5">
    <location>
        <begin position="324"/>
        <end position="343"/>
    </location>
</feature>
<keyword evidence="9" id="KW-1185">Reference proteome</keyword>
<evidence type="ECO:0000313" key="8">
    <source>
        <dbReference type="EMBL" id="CAB04606.1"/>
    </source>
</evidence>
<dbReference type="AlphaFoldDB" id="G5EEA7"/>
<dbReference type="Reactome" id="R-CEL-427601">
    <property type="pathway name" value="Multifunctional anion exchangers"/>
</dbReference>
<dbReference type="GO" id="GO:0019531">
    <property type="term" value="F:oxalate transmembrane transporter activity"/>
    <property type="evidence" value="ECO:0000314"/>
    <property type="project" value="WormBase"/>
</dbReference>
<dbReference type="KEGG" id="cel:CELE_K12G11.1"/>
<dbReference type="PROSITE" id="PS50801">
    <property type="entry name" value="STAS"/>
    <property type="match status" value="1"/>
</dbReference>
<dbReference type="Gene3D" id="3.30.750.24">
    <property type="entry name" value="STAS domain"/>
    <property type="match status" value="1"/>
</dbReference>
<proteinExistence type="evidence at transcript level"/>
<dbReference type="eggNOG" id="KOG0236">
    <property type="taxonomic scope" value="Eukaryota"/>
</dbReference>
<dbReference type="Reactome" id="R-CEL-174362">
    <property type="pathway name" value="Transport and metabolism of PAPS"/>
</dbReference>
<comment type="subcellular location">
    <subcellularLocation>
        <location evidence="1">Membrane</location>
        <topology evidence="1">Multi-pass membrane protein</topology>
    </subcellularLocation>
</comment>
<dbReference type="GO" id="GO:0015108">
    <property type="term" value="F:chloride transmembrane transporter activity"/>
    <property type="evidence" value="ECO:0000314"/>
    <property type="project" value="WormBase"/>
</dbReference>
<reference evidence="7" key="3">
    <citation type="journal article" date="2005" name="Am. J. Physiol.">
        <title>The abts and sulp families of anion transporters from Caenorhabditis elegans.</title>
        <authorList>
            <person name="Sherman T."/>
            <person name="Chernova M.N."/>
            <person name="Clark J.S."/>
            <person name="Jiang L."/>
            <person name="Alper S.L."/>
            <person name="Nehrke K."/>
        </authorList>
    </citation>
    <scope>NUCLEOTIDE SEQUENCE</scope>
</reference>
<accession>G5EEA7</accession>
<evidence type="ECO:0000313" key="7">
    <source>
        <dbReference type="EMBL" id="AAX34422.1"/>
    </source>
</evidence>
<name>G5EEA7_CAEEL</name>
<keyword evidence="2 5" id="KW-0812">Transmembrane</keyword>
<dbReference type="AGR" id="WB:WBGene00010788"/>
<dbReference type="InterPro" id="IPR011547">
    <property type="entry name" value="SLC26A/SulP_dom"/>
</dbReference>
<dbReference type="GO" id="GO:0005886">
    <property type="term" value="C:plasma membrane"/>
    <property type="evidence" value="ECO:0000318"/>
    <property type="project" value="GO_Central"/>
</dbReference>
<feature type="transmembrane region" description="Helical" evidence="5">
    <location>
        <begin position="240"/>
        <end position="262"/>
    </location>
</feature>
<dbReference type="RefSeq" id="NP_505989.1">
    <property type="nucleotide sequence ID" value="NM_073588.5"/>
</dbReference>
<dbReference type="InterPro" id="IPR001902">
    <property type="entry name" value="SLC26A/SulP_fam"/>
</dbReference>
<dbReference type="NCBIfam" id="TIGR00815">
    <property type="entry name" value="sulP"/>
    <property type="match status" value="1"/>
</dbReference>
<protein>
    <submittedName>
        <fullName evidence="7">Anion transporter SULP-4</fullName>
    </submittedName>
    <submittedName>
        <fullName evidence="8">STAS domain-containing protein</fullName>
    </submittedName>
</protein>
<gene>
    <name evidence="8 10" type="primary">sulp-4</name>
    <name evidence="8" type="ORF">CELE_K12G11.1</name>
    <name evidence="10" type="ORF">K12G11.1</name>
</gene>
<dbReference type="SUPFAM" id="SSF52091">
    <property type="entry name" value="SpoIIaa-like"/>
    <property type="match status" value="1"/>
</dbReference>
<dbReference type="HOGENOM" id="CLU_003182_9_4_1"/>
<evidence type="ECO:0000256" key="5">
    <source>
        <dbReference type="SAM" id="Phobius"/>
    </source>
</evidence>
<dbReference type="STRING" id="6239.K12G11.1.1"/>
<feature type="transmembrane region" description="Helical" evidence="5">
    <location>
        <begin position="438"/>
        <end position="462"/>
    </location>
</feature>
<evidence type="ECO:0000256" key="1">
    <source>
        <dbReference type="ARBA" id="ARBA00004141"/>
    </source>
</evidence>
<reference evidence="8" key="4">
    <citation type="submission" date="2024-10" db="EMBL/GenBank/DDBJ databases">
        <authorList>
            <consortium name="WormBase Consortium"/>
            <person name="WormBase"/>
        </authorList>
    </citation>
    <scope>NUCLEOTIDE SEQUENCE</scope>
    <source>
        <strain evidence="8">Bristol N2</strain>
    </source>
</reference>
<dbReference type="InterPro" id="IPR036513">
    <property type="entry name" value="STAS_dom_sf"/>
</dbReference>
<dbReference type="GO" id="GO:0016324">
    <property type="term" value="C:apical plasma membrane"/>
    <property type="evidence" value="ECO:0000314"/>
    <property type="project" value="WormBase"/>
</dbReference>
<dbReference type="InterPro" id="IPR002645">
    <property type="entry name" value="STAS_dom"/>
</dbReference>
<feature type="transmembrane region" description="Helical" evidence="5">
    <location>
        <begin position="81"/>
        <end position="102"/>
    </location>
</feature>
<feature type="transmembrane region" description="Helical" evidence="5">
    <location>
        <begin position="506"/>
        <end position="531"/>
    </location>
</feature>
<evidence type="ECO:0000256" key="4">
    <source>
        <dbReference type="ARBA" id="ARBA00023136"/>
    </source>
</evidence>
<evidence type="ECO:0000313" key="10">
    <source>
        <dbReference type="WormBase" id="K12G11.1"/>
    </source>
</evidence>
<feature type="transmembrane region" description="Helical" evidence="5">
    <location>
        <begin position="367"/>
        <end position="389"/>
    </location>
</feature>
<dbReference type="EMBL" id="BX284605">
    <property type="protein sequence ID" value="CAB04606.1"/>
    <property type="molecule type" value="Genomic_DNA"/>
</dbReference>
<dbReference type="CDD" id="cd07042">
    <property type="entry name" value="STAS_SulP_like_sulfate_transporter"/>
    <property type="match status" value="1"/>
</dbReference>
<feature type="transmembrane region" description="Helical" evidence="5">
    <location>
        <begin position="282"/>
        <end position="303"/>
    </location>
</feature>
<evidence type="ECO:0000256" key="2">
    <source>
        <dbReference type="ARBA" id="ARBA00022692"/>
    </source>
</evidence>
<dbReference type="GO" id="GO:1902476">
    <property type="term" value="P:chloride transmembrane transport"/>
    <property type="evidence" value="ECO:0000318"/>
    <property type="project" value="GO_Central"/>
</dbReference>
<keyword evidence="3 5" id="KW-1133">Transmembrane helix</keyword>
<sequence length="749" mass="84446">MAPPGRINHARHLSEAEEEAENYLEHFYNKSEPNKRRVSFVQRGAMNQAQFDEKFDYNKPHLENELKKQAKKFVRRFYEPFTSFFALKLFIFDLIPILKWFPEYKWKTDLSLDIIGGITVGVMQVPQGIAYALLAKQPAINGLYTSLFPPLIYMLFGTSRHASLGTFAVVSLMTGLSVEKLAAPTDYDPSSFNETDIDLVKLPSPTEVSCAITITMGLILFVMGVLRLQFLTTYLSDQVIAGFTVGSSVHVLVSQLKTLLGIRGLPRHSGPFYLFRHLYDLVMSITRANPVSCGISIVSIIVLHFGKEFINPFIKRKTKSNIPIPWELVIVILSTVFVAVTGVDTEAKVQVVNKIPVGVPNFSLPSFYLIPQVLPDAISITVVSISVWLSISKMLAKRYNYELDSGQELFALSFASISSSFIPSIPNSCSLSRTLVAVGAGCTTQLSIFFSSLIVFSVVIFLGTLLETLPMAALSAIICVALQGMFRKFADLIDLWKVSKIDFTIWVVSCVSTILLDVSTGLIISVCFALFTTILREQYPKWHLLASVKGTQDFRDAERYGETVYFKGICIFRFDAPLLFHNVECFKKSIEKAYTEWQKSHEFYVLREERETILNTKLDGSDESIDGKMFQTAQSTLNTHSPDILSRHFVIDCSGFTFIDLMGVSALKEIFSDMRKRGILVYFANAKAPVREMFEKCHFFNFVSKENFYPTMRDATSIARQRQLELGFKDTGYVPEHDRLTEVLSSHPM</sequence>
<feature type="transmembrane region" description="Helical" evidence="5">
    <location>
        <begin position="147"/>
        <end position="170"/>
    </location>
</feature>
<dbReference type="GO" id="GO:0015106">
    <property type="term" value="F:bicarbonate transmembrane transporter activity"/>
    <property type="evidence" value="ECO:0000318"/>
    <property type="project" value="GO_Central"/>
</dbReference>
<dbReference type="Pfam" id="PF00916">
    <property type="entry name" value="Sulfate_transp"/>
    <property type="match status" value="1"/>
</dbReference>
<dbReference type="PaxDb" id="6239-K12G11.1"/>
<dbReference type="OrthoDB" id="288203at2759"/>
<feature type="transmembrane region" description="Helical" evidence="5">
    <location>
        <begin position="469"/>
        <end position="486"/>
    </location>
</feature>
<dbReference type="Pfam" id="PF01740">
    <property type="entry name" value="STAS"/>
    <property type="match status" value="1"/>
</dbReference>
<dbReference type="PeptideAtlas" id="G5EEA7"/>
<organism evidence="8 9">
    <name type="scientific">Caenorhabditis elegans</name>
    <dbReference type="NCBI Taxonomy" id="6239"/>
    <lineage>
        <taxon>Eukaryota</taxon>
        <taxon>Metazoa</taxon>
        <taxon>Ecdysozoa</taxon>
        <taxon>Nematoda</taxon>
        <taxon>Chromadorea</taxon>
        <taxon>Rhabditida</taxon>
        <taxon>Rhabditina</taxon>
        <taxon>Rhabditomorpha</taxon>
        <taxon>Rhabditoidea</taxon>
        <taxon>Rhabditidae</taxon>
        <taxon>Peloderinae</taxon>
        <taxon>Caenorhabditis</taxon>
    </lineage>
</organism>
<dbReference type="SMR" id="G5EEA7"/>
<evidence type="ECO:0000259" key="6">
    <source>
        <dbReference type="PROSITE" id="PS50801"/>
    </source>
</evidence>
<dbReference type="EMBL" id="AY887910">
    <property type="protein sequence ID" value="AAX34422.1"/>
    <property type="molecule type" value="mRNA"/>
</dbReference>
<evidence type="ECO:0000313" key="9">
    <source>
        <dbReference type="Proteomes" id="UP000001940"/>
    </source>
</evidence>